<comment type="subunit">
    <text evidence="9">Homohexamer.</text>
</comment>
<evidence type="ECO:0000259" key="10">
    <source>
        <dbReference type="Pfam" id="PF01467"/>
    </source>
</evidence>
<comment type="function">
    <text evidence="9">Reversibly transfers an adenylyl group from ATP to 4'-phosphopantetheine, yielding dephospho-CoA (dPCoA) and pyrophosphate.</text>
</comment>
<feature type="binding site" evidence="9">
    <location>
        <position position="74"/>
    </location>
    <ligand>
        <name>substrate</name>
    </ligand>
</feature>
<reference evidence="11 12" key="1">
    <citation type="submission" date="2019-03" db="EMBL/GenBank/DDBJ databases">
        <title>Genomic Encyclopedia of Type Strains, Phase IV (KMG-IV): sequencing the most valuable type-strain genomes for metagenomic binning, comparative biology and taxonomic classification.</title>
        <authorList>
            <person name="Goeker M."/>
        </authorList>
    </citation>
    <scope>NUCLEOTIDE SEQUENCE [LARGE SCALE GENOMIC DNA]</scope>
    <source>
        <strain evidence="11 12">DSM 24179</strain>
    </source>
</reference>
<evidence type="ECO:0000313" key="11">
    <source>
        <dbReference type="EMBL" id="TCO10542.1"/>
    </source>
</evidence>
<dbReference type="InterPro" id="IPR001980">
    <property type="entry name" value="PPAT"/>
</dbReference>
<protein>
    <recommendedName>
        <fullName evidence="9">Phosphopantetheine adenylyltransferase</fullName>
        <ecNumber evidence="9">2.7.7.3</ecNumber>
    </recommendedName>
    <alternativeName>
        <fullName evidence="9">Dephospho-CoA pyrophosphorylase</fullName>
    </alternativeName>
    <alternativeName>
        <fullName evidence="9">Pantetheine-phosphate adenylyltransferase</fullName>
        <shortName evidence="9">PPAT</shortName>
    </alternativeName>
</protein>
<dbReference type="GO" id="GO:0015937">
    <property type="term" value="P:coenzyme A biosynthetic process"/>
    <property type="evidence" value="ECO:0007669"/>
    <property type="project" value="UniProtKB-UniRule"/>
</dbReference>
<comment type="cofactor">
    <cofactor evidence="9">
        <name>Mg(2+)</name>
        <dbReference type="ChEBI" id="CHEBI:18420"/>
    </cofactor>
</comment>
<gene>
    <name evidence="9" type="primary">coaD</name>
    <name evidence="11" type="ORF">EV194_101172</name>
</gene>
<keyword evidence="6 9" id="KW-0460">Magnesium</keyword>
<dbReference type="GO" id="GO:0004595">
    <property type="term" value="F:pantetheine-phosphate adenylyltransferase activity"/>
    <property type="evidence" value="ECO:0007669"/>
    <property type="project" value="UniProtKB-UniRule"/>
</dbReference>
<dbReference type="AlphaFoldDB" id="A0A4R2GMN9"/>
<feature type="site" description="Transition state stabilizer" evidence="9">
    <location>
        <position position="18"/>
    </location>
</feature>
<dbReference type="InterPro" id="IPR014729">
    <property type="entry name" value="Rossmann-like_a/b/a_fold"/>
</dbReference>
<feature type="binding site" evidence="9">
    <location>
        <position position="99"/>
    </location>
    <ligand>
        <name>ATP</name>
        <dbReference type="ChEBI" id="CHEBI:30616"/>
    </ligand>
</feature>
<feature type="binding site" evidence="9">
    <location>
        <begin position="10"/>
        <end position="11"/>
    </location>
    <ligand>
        <name>ATP</name>
        <dbReference type="ChEBI" id="CHEBI:30616"/>
    </ligand>
</feature>
<dbReference type="Proteomes" id="UP000295221">
    <property type="component" value="Unassembled WGS sequence"/>
</dbReference>
<sequence length="163" mass="18728">MERIAIFPGSFDPFTVGHENIVRRGLKLFDKIIVAVGYNTTKSYYFTINERVAFIKAQFEDEPRILVERYENLTVEFAHEKQADFILRGIRTAADFEYERAIAQVNKLMTGIDSVFLLTTPEHTPVNSSIVRDILKHNGDASKFIPVITYRMIQDIRAGKVKV</sequence>
<comment type="caution">
    <text evidence="11">The sequence shown here is derived from an EMBL/GenBank/DDBJ whole genome shotgun (WGS) entry which is preliminary data.</text>
</comment>
<dbReference type="UniPathway" id="UPA00241">
    <property type="reaction ID" value="UER00355"/>
</dbReference>
<organism evidence="11 12">
    <name type="scientific">Natronoflexus pectinivorans</name>
    <dbReference type="NCBI Taxonomy" id="682526"/>
    <lineage>
        <taxon>Bacteria</taxon>
        <taxon>Pseudomonadati</taxon>
        <taxon>Bacteroidota</taxon>
        <taxon>Bacteroidia</taxon>
        <taxon>Marinilabiliales</taxon>
        <taxon>Marinilabiliaceae</taxon>
        <taxon>Natronoflexus</taxon>
    </lineage>
</organism>
<dbReference type="InterPro" id="IPR004821">
    <property type="entry name" value="Cyt_trans-like"/>
</dbReference>
<comment type="catalytic activity">
    <reaction evidence="8 9">
        <text>(R)-4'-phosphopantetheine + ATP + H(+) = 3'-dephospho-CoA + diphosphate</text>
        <dbReference type="Rhea" id="RHEA:19801"/>
        <dbReference type="ChEBI" id="CHEBI:15378"/>
        <dbReference type="ChEBI" id="CHEBI:30616"/>
        <dbReference type="ChEBI" id="CHEBI:33019"/>
        <dbReference type="ChEBI" id="CHEBI:57328"/>
        <dbReference type="ChEBI" id="CHEBI:61723"/>
        <dbReference type="EC" id="2.7.7.3"/>
    </reaction>
</comment>
<evidence type="ECO:0000256" key="4">
    <source>
        <dbReference type="ARBA" id="ARBA00022741"/>
    </source>
</evidence>
<keyword evidence="3 9" id="KW-0548">Nucleotidyltransferase</keyword>
<evidence type="ECO:0000256" key="9">
    <source>
        <dbReference type="HAMAP-Rule" id="MF_00151"/>
    </source>
</evidence>
<evidence type="ECO:0000256" key="6">
    <source>
        <dbReference type="ARBA" id="ARBA00022842"/>
    </source>
</evidence>
<dbReference type="HAMAP" id="MF_00151">
    <property type="entry name" value="PPAT_bact"/>
    <property type="match status" value="1"/>
</dbReference>
<feature type="binding site" evidence="9">
    <location>
        <position position="42"/>
    </location>
    <ligand>
        <name>substrate</name>
    </ligand>
</feature>
<evidence type="ECO:0000256" key="5">
    <source>
        <dbReference type="ARBA" id="ARBA00022840"/>
    </source>
</evidence>
<keyword evidence="12" id="KW-1185">Reference proteome</keyword>
<comment type="similarity">
    <text evidence="9">Belongs to the bacterial CoaD family.</text>
</comment>
<dbReference type="RefSeq" id="WP_132431120.1">
    <property type="nucleotide sequence ID" value="NZ_SLWK01000001.1"/>
</dbReference>
<feature type="binding site" evidence="9">
    <location>
        <begin position="123"/>
        <end position="129"/>
    </location>
    <ligand>
        <name>ATP</name>
        <dbReference type="ChEBI" id="CHEBI:30616"/>
    </ligand>
</feature>
<dbReference type="NCBIfam" id="TIGR00125">
    <property type="entry name" value="cyt_tran_rel"/>
    <property type="match status" value="1"/>
</dbReference>
<evidence type="ECO:0000313" key="12">
    <source>
        <dbReference type="Proteomes" id="UP000295221"/>
    </source>
</evidence>
<dbReference type="EC" id="2.7.7.3" evidence="9"/>
<dbReference type="OrthoDB" id="9806661at2"/>
<proteinExistence type="inferred from homology"/>
<dbReference type="EMBL" id="SLWK01000001">
    <property type="protein sequence ID" value="TCO10542.1"/>
    <property type="molecule type" value="Genomic_DNA"/>
</dbReference>
<evidence type="ECO:0000256" key="3">
    <source>
        <dbReference type="ARBA" id="ARBA00022695"/>
    </source>
</evidence>
<dbReference type="NCBIfam" id="TIGR01510">
    <property type="entry name" value="coaD_prev_kdtB"/>
    <property type="match status" value="1"/>
</dbReference>
<dbReference type="GO" id="GO:0005524">
    <property type="term" value="F:ATP binding"/>
    <property type="evidence" value="ECO:0007669"/>
    <property type="project" value="UniProtKB-KW"/>
</dbReference>
<dbReference type="SUPFAM" id="SSF52374">
    <property type="entry name" value="Nucleotidylyl transferase"/>
    <property type="match status" value="1"/>
</dbReference>
<comment type="subcellular location">
    <subcellularLocation>
        <location evidence="9">Cytoplasm</location>
    </subcellularLocation>
</comment>
<keyword evidence="5 9" id="KW-0067">ATP-binding</keyword>
<evidence type="ECO:0000256" key="7">
    <source>
        <dbReference type="ARBA" id="ARBA00022993"/>
    </source>
</evidence>
<keyword evidence="7 9" id="KW-0173">Coenzyme A biosynthesis</keyword>
<evidence type="ECO:0000256" key="2">
    <source>
        <dbReference type="ARBA" id="ARBA00022679"/>
    </source>
</evidence>
<evidence type="ECO:0000256" key="1">
    <source>
        <dbReference type="ARBA" id="ARBA00022490"/>
    </source>
</evidence>
<keyword evidence="1 9" id="KW-0963">Cytoplasm</keyword>
<dbReference type="Gene3D" id="3.40.50.620">
    <property type="entry name" value="HUPs"/>
    <property type="match status" value="1"/>
</dbReference>
<dbReference type="PANTHER" id="PTHR21342">
    <property type="entry name" value="PHOSPHOPANTETHEINE ADENYLYLTRANSFERASE"/>
    <property type="match status" value="1"/>
</dbReference>
<keyword evidence="4 9" id="KW-0547">Nucleotide-binding</keyword>
<feature type="binding site" evidence="9">
    <location>
        <position position="18"/>
    </location>
    <ligand>
        <name>ATP</name>
        <dbReference type="ChEBI" id="CHEBI:30616"/>
    </ligand>
</feature>
<feature type="domain" description="Cytidyltransferase-like" evidence="10">
    <location>
        <begin position="6"/>
        <end position="133"/>
    </location>
</feature>
<feature type="binding site" evidence="9">
    <location>
        <position position="10"/>
    </location>
    <ligand>
        <name>substrate</name>
    </ligand>
</feature>
<name>A0A4R2GMN9_9BACT</name>
<feature type="binding site" evidence="9">
    <location>
        <position position="88"/>
    </location>
    <ligand>
        <name>substrate</name>
    </ligand>
</feature>
<accession>A0A4R2GMN9</accession>
<evidence type="ECO:0000256" key="8">
    <source>
        <dbReference type="ARBA" id="ARBA00029346"/>
    </source>
</evidence>
<dbReference type="Pfam" id="PF01467">
    <property type="entry name" value="CTP_transf_like"/>
    <property type="match status" value="1"/>
</dbReference>
<keyword evidence="2 9" id="KW-0808">Transferase</keyword>
<feature type="binding site" evidence="9">
    <location>
        <begin position="89"/>
        <end position="91"/>
    </location>
    <ligand>
        <name>ATP</name>
        <dbReference type="ChEBI" id="CHEBI:30616"/>
    </ligand>
</feature>
<dbReference type="PANTHER" id="PTHR21342:SF1">
    <property type="entry name" value="PHOSPHOPANTETHEINE ADENYLYLTRANSFERASE"/>
    <property type="match status" value="1"/>
</dbReference>
<dbReference type="GO" id="GO:0005737">
    <property type="term" value="C:cytoplasm"/>
    <property type="evidence" value="ECO:0007669"/>
    <property type="project" value="UniProtKB-SubCell"/>
</dbReference>
<comment type="pathway">
    <text evidence="9">Cofactor biosynthesis; coenzyme A biosynthesis; CoA from (R)-pantothenate: step 4/5.</text>
</comment>
<dbReference type="PRINTS" id="PR01020">
    <property type="entry name" value="LPSBIOSNTHSS"/>
</dbReference>